<accession>A0A7T8K8H9</accession>
<dbReference type="GO" id="GO:0004651">
    <property type="term" value="F:polynucleotide 5'-phosphatase activity"/>
    <property type="evidence" value="ECO:0007669"/>
    <property type="project" value="TreeGrafter"/>
</dbReference>
<dbReference type="Gene3D" id="3.90.190.10">
    <property type="entry name" value="Protein tyrosine phosphatase superfamily"/>
    <property type="match status" value="1"/>
</dbReference>
<keyword evidence="2" id="KW-1185">Reference proteome</keyword>
<evidence type="ECO:0000313" key="1">
    <source>
        <dbReference type="EMBL" id="QQP50123.1"/>
    </source>
</evidence>
<dbReference type="SUPFAM" id="SSF52799">
    <property type="entry name" value="(Phosphotyrosine protein) phosphatases II"/>
    <property type="match status" value="1"/>
</dbReference>
<feature type="non-terminal residue" evidence="1">
    <location>
        <position position="97"/>
    </location>
</feature>
<proteinExistence type="predicted"/>
<name>A0A7T8K8H9_CALRO</name>
<evidence type="ECO:0000313" key="2">
    <source>
        <dbReference type="Proteomes" id="UP000595437"/>
    </source>
</evidence>
<dbReference type="EMBL" id="CP045896">
    <property type="protein sequence ID" value="QQP50123.1"/>
    <property type="molecule type" value="Genomic_DNA"/>
</dbReference>
<dbReference type="PANTHER" id="PTHR10367:SF9">
    <property type="entry name" value="DUAL-SPECIFICITY PHOSPHATASE 11 (RNA_RNP COMPLEX 1-INTERACTING)"/>
    <property type="match status" value="1"/>
</dbReference>
<reference evidence="2" key="1">
    <citation type="submission" date="2021-01" db="EMBL/GenBank/DDBJ databases">
        <title>Caligus Genome Assembly.</title>
        <authorList>
            <person name="Gallardo-Escarate C."/>
        </authorList>
    </citation>
    <scope>NUCLEOTIDE SEQUENCE [LARGE SCALE GENOMIC DNA]</scope>
</reference>
<feature type="non-terminal residue" evidence="1">
    <location>
        <position position="1"/>
    </location>
</feature>
<dbReference type="OrthoDB" id="6379222at2759"/>
<organism evidence="1 2">
    <name type="scientific">Caligus rogercresseyi</name>
    <name type="common">Sea louse</name>
    <dbReference type="NCBI Taxonomy" id="217165"/>
    <lineage>
        <taxon>Eukaryota</taxon>
        <taxon>Metazoa</taxon>
        <taxon>Ecdysozoa</taxon>
        <taxon>Arthropoda</taxon>
        <taxon>Crustacea</taxon>
        <taxon>Multicrustacea</taxon>
        <taxon>Hexanauplia</taxon>
        <taxon>Copepoda</taxon>
        <taxon>Siphonostomatoida</taxon>
        <taxon>Caligidae</taxon>
        <taxon>Caligus</taxon>
    </lineage>
</organism>
<dbReference type="InterPro" id="IPR029021">
    <property type="entry name" value="Prot-tyrosine_phosphatase-like"/>
</dbReference>
<dbReference type="InterPro" id="IPR051029">
    <property type="entry name" value="mRNA_Capping_Enz/RNA_Phosphat"/>
</dbReference>
<gene>
    <name evidence="1" type="ORF">FKW44_011020</name>
</gene>
<dbReference type="AlphaFoldDB" id="A0A7T8K8H9"/>
<dbReference type="PANTHER" id="PTHR10367">
    <property type="entry name" value="MRNA-CAPPING ENZYME"/>
    <property type="match status" value="1"/>
</dbReference>
<sequence length="97" mass="11058">WIRYSSHGERIPGTPFIAFKTPLSQKFFGNETLKYPNDPPHYGNWTPNALLERIPELGTVIDLTATNKYYGSSSLKHVGHFKIYVQGRVVPPEKIVE</sequence>
<protein>
    <submittedName>
        <fullName evidence="1">Uncharacterized protein</fullName>
    </submittedName>
</protein>
<dbReference type="Proteomes" id="UP000595437">
    <property type="component" value="Chromosome 7"/>
</dbReference>